<evidence type="ECO:0000313" key="1">
    <source>
        <dbReference type="EMBL" id="KAE8157678.1"/>
    </source>
</evidence>
<keyword evidence="2" id="KW-1185">Reference proteome</keyword>
<dbReference type="AlphaFoldDB" id="A0A5N6UGH2"/>
<dbReference type="EMBL" id="ML738716">
    <property type="protein sequence ID" value="KAE8157678.1"/>
    <property type="molecule type" value="Genomic_DNA"/>
</dbReference>
<evidence type="ECO:0000313" key="2">
    <source>
        <dbReference type="Proteomes" id="UP000326950"/>
    </source>
</evidence>
<name>A0A5N6UGH2_ASPTM</name>
<proteinExistence type="predicted"/>
<organism evidence="1 2">
    <name type="scientific">Aspergillus tamarii</name>
    <dbReference type="NCBI Taxonomy" id="41984"/>
    <lineage>
        <taxon>Eukaryota</taxon>
        <taxon>Fungi</taxon>
        <taxon>Dikarya</taxon>
        <taxon>Ascomycota</taxon>
        <taxon>Pezizomycotina</taxon>
        <taxon>Eurotiomycetes</taxon>
        <taxon>Eurotiomycetidae</taxon>
        <taxon>Eurotiales</taxon>
        <taxon>Aspergillaceae</taxon>
        <taxon>Aspergillus</taxon>
        <taxon>Aspergillus subgen. Circumdati</taxon>
    </lineage>
</organism>
<accession>A0A5N6UGH2</accession>
<gene>
    <name evidence="1" type="ORF">BDV40DRAFT_277674</name>
</gene>
<dbReference type="Proteomes" id="UP000326950">
    <property type="component" value="Unassembled WGS sequence"/>
</dbReference>
<protein>
    <submittedName>
        <fullName evidence="1">Uncharacterized protein</fullName>
    </submittedName>
</protein>
<sequence length="56" mass="6075">MEAVSRVSLRMCPFLRKTSPATLRSLSTSTQVDHGSLSKLQAIASRCPVMDKALVV</sequence>
<dbReference type="OrthoDB" id="4540811at2759"/>
<reference evidence="1 2" key="1">
    <citation type="submission" date="2019-04" db="EMBL/GenBank/DDBJ databases">
        <title>Friends and foes A comparative genomics study of 23 Aspergillus species from section Flavi.</title>
        <authorList>
            <consortium name="DOE Joint Genome Institute"/>
            <person name="Kjaerbolling I."/>
            <person name="Vesth T."/>
            <person name="Frisvad J.C."/>
            <person name="Nybo J.L."/>
            <person name="Theobald S."/>
            <person name="Kildgaard S."/>
            <person name="Isbrandt T."/>
            <person name="Kuo A."/>
            <person name="Sato A."/>
            <person name="Lyhne E.K."/>
            <person name="Kogle M.E."/>
            <person name="Wiebenga A."/>
            <person name="Kun R.S."/>
            <person name="Lubbers R.J."/>
            <person name="Makela M.R."/>
            <person name="Barry K."/>
            <person name="Chovatia M."/>
            <person name="Clum A."/>
            <person name="Daum C."/>
            <person name="Haridas S."/>
            <person name="He G."/>
            <person name="LaButti K."/>
            <person name="Lipzen A."/>
            <person name="Mondo S."/>
            <person name="Riley R."/>
            <person name="Salamov A."/>
            <person name="Simmons B.A."/>
            <person name="Magnuson J.K."/>
            <person name="Henrissat B."/>
            <person name="Mortensen U.H."/>
            <person name="Larsen T.O."/>
            <person name="Devries R.P."/>
            <person name="Grigoriev I.V."/>
            <person name="Machida M."/>
            <person name="Baker S.E."/>
            <person name="Andersen M.R."/>
        </authorList>
    </citation>
    <scope>NUCLEOTIDE SEQUENCE [LARGE SCALE GENOMIC DNA]</scope>
    <source>
        <strain evidence="1 2">CBS 117626</strain>
    </source>
</reference>